<sequence length="63" mass="6990">MLLHRAPTPVLVPSARHQAASLFNKGQCARRKVSAGATVTHTKLPIYDVDPRLQEHAGRNLRH</sequence>
<proteinExistence type="predicted"/>
<dbReference type="EMBL" id="MU071856">
    <property type="protein sequence ID" value="KAF5825838.1"/>
    <property type="molecule type" value="Genomic_DNA"/>
</dbReference>
<organism evidence="1 2">
    <name type="scientific">Dunaliella salina</name>
    <name type="common">Green alga</name>
    <name type="synonym">Protococcus salinus</name>
    <dbReference type="NCBI Taxonomy" id="3046"/>
    <lineage>
        <taxon>Eukaryota</taxon>
        <taxon>Viridiplantae</taxon>
        <taxon>Chlorophyta</taxon>
        <taxon>core chlorophytes</taxon>
        <taxon>Chlorophyceae</taxon>
        <taxon>CS clade</taxon>
        <taxon>Chlamydomonadales</taxon>
        <taxon>Dunaliellaceae</taxon>
        <taxon>Dunaliella</taxon>
    </lineage>
</organism>
<evidence type="ECO:0000313" key="1">
    <source>
        <dbReference type="EMBL" id="KAF5825838.1"/>
    </source>
</evidence>
<protein>
    <recommendedName>
        <fullName evidence="3">Encoded protein</fullName>
    </recommendedName>
</protein>
<evidence type="ECO:0000313" key="2">
    <source>
        <dbReference type="Proteomes" id="UP000815325"/>
    </source>
</evidence>
<comment type="caution">
    <text evidence="1">The sequence shown here is derived from an EMBL/GenBank/DDBJ whole genome shotgun (WGS) entry which is preliminary data.</text>
</comment>
<keyword evidence="2" id="KW-1185">Reference proteome</keyword>
<gene>
    <name evidence="1" type="ORF">DUNSADRAFT_6534</name>
</gene>
<reference evidence="1" key="1">
    <citation type="submission" date="2017-08" db="EMBL/GenBank/DDBJ databases">
        <authorList>
            <person name="Polle J.E."/>
            <person name="Barry K."/>
            <person name="Cushman J."/>
            <person name="Schmutz J."/>
            <person name="Tran D."/>
            <person name="Hathwaick L.T."/>
            <person name="Yim W.C."/>
            <person name="Jenkins J."/>
            <person name="Mckie-Krisberg Z.M."/>
            <person name="Prochnik S."/>
            <person name="Lindquist E."/>
            <person name="Dockter R.B."/>
            <person name="Adam C."/>
            <person name="Molina H."/>
            <person name="Bunkerborg J."/>
            <person name="Jin E."/>
            <person name="Buchheim M."/>
            <person name="Magnuson J."/>
        </authorList>
    </citation>
    <scope>NUCLEOTIDE SEQUENCE</scope>
    <source>
        <strain evidence="1">CCAP 19/18</strain>
    </source>
</reference>
<accession>A0ABQ7FTT8</accession>
<evidence type="ECO:0008006" key="3">
    <source>
        <dbReference type="Google" id="ProtNLM"/>
    </source>
</evidence>
<name>A0ABQ7FTT8_DUNSA</name>
<dbReference type="Proteomes" id="UP000815325">
    <property type="component" value="Unassembled WGS sequence"/>
</dbReference>